<proteinExistence type="predicted"/>
<organism evidence="2 3">
    <name type="scientific">Galeopterus variegatus</name>
    <name type="common">Malayan flying lemur</name>
    <name type="synonym">Cynocephalus variegatus</name>
    <dbReference type="NCBI Taxonomy" id="482537"/>
    <lineage>
        <taxon>Eukaryota</taxon>
        <taxon>Metazoa</taxon>
        <taxon>Chordata</taxon>
        <taxon>Craniata</taxon>
        <taxon>Vertebrata</taxon>
        <taxon>Euteleostomi</taxon>
        <taxon>Mammalia</taxon>
        <taxon>Eutheria</taxon>
        <taxon>Euarchontoglires</taxon>
        <taxon>Dermoptera</taxon>
        <taxon>Cynocephalidae</taxon>
        <taxon>Galeopterus</taxon>
    </lineage>
</organism>
<feature type="non-terminal residue" evidence="3">
    <location>
        <position position="1"/>
    </location>
</feature>
<gene>
    <name evidence="3" type="primary">LOC103594646</name>
</gene>
<dbReference type="RefSeq" id="XP_008576109.1">
    <property type="nucleotide sequence ID" value="XM_008577887.1"/>
</dbReference>
<dbReference type="InterPro" id="IPR041510">
    <property type="entry name" value="DUF5523"/>
</dbReference>
<name>A0ABM0R668_GALVR</name>
<evidence type="ECO:0000259" key="1">
    <source>
        <dbReference type="Pfam" id="PF17661"/>
    </source>
</evidence>
<dbReference type="Pfam" id="PF17661">
    <property type="entry name" value="DUF5523"/>
    <property type="match status" value="1"/>
</dbReference>
<evidence type="ECO:0000313" key="2">
    <source>
        <dbReference type="Proteomes" id="UP000694923"/>
    </source>
</evidence>
<accession>A0ABM0R668</accession>
<sequence length="119" mass="13671">LDAEENQNIIETLRGKVREKLKNAKINQGEESSTPLFIDTNIYQWSERSVNDSHFEPLSLGDNLQNFAECQDDDFMEEVIFTDLIEVKAAEYEDDQEQIKKQQANIFVPSSSPGNVLFQ</sequence>
<dbReference type="Proteomes" id="UP000694923">
    <property type="component" value="Unplaced"/>
</dbReference>
<protein>
    <submittedName>
        <fullName evidence="3">Uncharacterized protein C10orf131 homolog</fullName>
    </submittedName>
</protein>
<feature type="domain" description="DUF5523" evidence="1">
    <location>
        <begin position="69"/>
        <end position="113"/>
    </location>
</feature>
<keyword evidence="2" id="KW-1185">Reference proteome</keyword>
<dbReference type="GeneID" id="103594646"/>
<evidence type="ECO:0000313" key="3">
    <source>
        <dbReference type="RefSeq" id="XP_008576109.1"/>
    </source>
</evidence>
<reference evidence="3" key="1">
    <citation type="submission" date="2025-08" db="UniProtKB">
        <authorList>
            <consortium name="RefSeq"/>
        </authorList>
    </citation>
    <scope>IDENTIFICATION</scope>
</reference>